<proteinExistence type="predicted"/>
<comment type="caution">
    <text evidence="1">The sequence shown here is derived from an EMBL/GenBank/DDBJ whole genome shotgun (WGS) entry which is preliminary data.</text>
</comment>
<dbReference type="PANTHER" id="PTHR47331">
    <property type="entry name" value="PHD-TYPE DOMAIN-CONTAINING PROTEIN"/>
    <property type="match status" value="1"/>
</dbReference>
<evidence type="ECO:0000313" key="1">
    <source>
        <dbReference type="EMBL" id="CAG9134412.1"/>
    </source>
</evidence>
<keyword evidence="2" id="KW-1185">Reference proteome</keyword>
<organism evidence="1 2">
    <name type="scientific">Plutella xylostella</name>
    <name type="common">Diamondback moth</name>
    <name type="synonym">Plutella maculipennis</name>
    <dbReference type="NCBI Taxonomy" id="51655"/>
    <lineage>
        <taxon>Eukaryota</taxon>
        <taxon>Metazoa</taxon>
        <taxon>Ecdysozoa</taxon>
        <taxon>Arthropoda</taxon>
        <taxon>Hexapoda</taxon>
        <taxon>Insecta</taxon>
        <taxon>Pterygota</taxon>
        <taxon>Neoptera</taxon>
        <taxon>Endopterygota</taxon>
        <taxon>Lepidoptera</taxon>
        <taxon>Glossata</taxon>
        <taxon>Ditrysia</taxon>
        <taxon>Yponomeutoidea</taxon>
        <taxon>Plutellidae</taxon>
        <taxon>Plutella</taxon>
    </lineage>
</organism>
<dbReference type="Proteomes" id="UP000653454">
    <property type="component" value="Unassembled WGS sequence"/>
</dbReference>
<sequence length="186" mass="20885">MASAHLPLLGETKTNKMLISWMNWSQAEREVQAPSSGTESCQKPAPHFLSHSRSLCSERPESESPSSLMLKEEAATFGRWLRGLDELDGLQIPRCYDPTQGRRQLHVFCDASEVAYAAAAYWRVEHPDGSIAVAKSKVAPIKALSIPRLELQAAVIGTRLADMVQREHRWKSESVHYWTDSRTVLQ</sequence>
<evidence type="ECO:0000313" key="2">
    <source>
        <dbReference type="Proteomes" id="UP000653454"/>
    </source>
</evidence>
<dbReference type="EMBL" id="CAJHNJ030000078">
    <property type="protein sequence ID" value="CAG9134412.1"/>
    <property type="molecule type" value="Genomic_DNA"/>
</dbReference>
<dbReference type="InterPro" id="IPR008042">
    <property type="entry name" value="Retrotrans_Pao"/>
</dbReference>
<accession>A0A8S4G613</accession>
<name>A0A8S4G613_PLUXY</name>
<dbReference type="AlphaFoldDB" id="A0A8S4G613"/>
<gene>
    <name evidence="1" type="ORF">PLXY2_LOCUS12731</name>
</gene>
<reference evidence="1" key="1">
    <citation type="submission" date="2020-11" db="EMBL/GenBank/DDBJ databases">
        <authorList>
            <person name="Whiteford S."/>
        </authorList>
    </citation>
    <scope>NUCLEOTIDE SEQUENCE</scope>
</reference>
<dbReference type="Pfam" id="PF05380">
    <property type="entry name" value="Peptidase_A17"/>
    <property type="match status" value="1"/>
</dbReference>
<protein>
    <submittedName>
        <fullName evidence="1">(diamondback moth) hypothetical protein</fullName>
    </submittedName>
</protein>